<evidence type="ECO:0000256" key="3">
    <source>
        <dbReference type="ARBA" id="ARBA00022741"/>
    </source>
</evidence>
<organism evidence="8 9">
    <name type="scientific">Desulfobacula phenolica</name>
    <dbReference type="NCBI Taxonomy" id="90732"/>
    <lineage>
        <taxon>Bacteria</taxon>
        <taxon>Pseudomonadati</taxon>
        <taxon>Thermodesulfobacteriota</taxon>
        <taxon>Desulfobacteria</taxon>
        <taxon>Desulfobacterales</taxon>
        <taxon>Desulfobacteraceae</taxon>
        <taxon>Desulfobacula</taxon>
    </lineage>
</organism>
<dbReference type="PANTHER" id="PTHR32039">
    <property type="entry name" value="MAGNESIUM-CHELATASE SUBUNIT CHLI"/>
    <property type="match status" value="1"/>
</dbReference>
<dbReference type="Pfam" id="PF17863">
    <property type="entry name" value="AAA_lid_2"/>
    <property type="match status" value="1"/>
</dbReference>
<dbReference type="InterPro" id="IPR000523">
    <property type="entry name" value="Mg_chelatse_chII-like_cat_dom"/>
</dbReference>
<dbReference type="InterPro" id="IPR003593">
    <property type="entry name" value="AAA+_ATPase"/>
</dbReference>
<comment type="similarity">
    <text evidence="2">Belongs to the Mg-chelatase subunits D/I family.</text>
</comment>
<proteinExistence type="inferred from homology"/>
<reference evidence="9" key="1">
    <citation type="submission" date="2016-10" db="EMBL/GenBank/DDBJ databases">
        <authorList>
            <person name="Varghese N."/>
            <person name="Submissions S."/>
        </authorList>
    </citation>
    <scope>NUCLEOTIDE SEQUENCE [LARGE SCALE GENOMIC DNA]</scope>
    <source>
        <strain evidence="9">DSM 3384</strain>
    </source>
</reference>
<keyword evidence="4" id="KW-0067">ATP-binding</keyword>
<gene>
    <name evidence="8" type="ORF">SAMN04487931_10876</name>
</gene>
<dbReference type="GO" id="GO:0005524">
    <property type="term" value="F:ATP binding"/>
    <property type="evidence" value="ECO:0007669"/>
    <property type="project" value="UniProtKB-KW"/>
</dbReference>
<name>A0A1H2ICU6_9BACT</name>
<keyword evidence="3" id="KW-0547">Nucleotide-binding</keyword>
<dbReference type="SMART" id="SM00382">
    <property type="entry name" value="AAA"/>
    <property type="match status" value="1"/>
</dbReference>
<dbReference type="InterPro" id="IPR045006">
    <property type="entry name" value="CHLI-like"/>
</dbReference>
<keyword evidence="9" id="KW-1185">Reference proteome</keyword>
<dbReference type="InterPro" id="IPR027417">
    <property type="entry name" value="P-loop_NTPase"/>
</dbReference>
<evidence type="ECO:0000256" key="1">
    <source>
        <dbReference type="ARBA" id="ARBA00004800"/>
    </source>
</evidence>
<evidence type="ECO:0000313" key="9">
    <source>
        <dbReference type="Proteomes" id="UP000199608"/>
    </source>
</evidence>
<dbReference type="Gene3D" id="3.40.50.300">
    <property type="entry name" value="P-loop containing nucleotide triphosphate hydrolases"/>
    <property type="match status" value="1"/>
</dbReference>
<dbReference type="Proteomes" id="UP000199608">
    <property type="component" value="Unassembled WGS sequence"/>
</dbReference>
<dbReference type="Gene3D" id="1.10.8.80">
    <property type="entry name" value="Magnesium chelatase subunit I, C-Terminal domain"/>
    <property type="match status" value="1"/>
</dbReference>
<comment type="pathway">
    <text evidence="1">Porphyrin-containing compound metabolism; bacteriochlorophyll biosynthesis.</text>
</comment>
<dbReference type="InterPro" id="IPR041628">
    <property type="entry name" value="ChlI/MoxR_AAA_lid"/>
</dbReference>
<evidence type="ECO:0000256" key="4">
    <source>
        <dbReference type="ARBA" id="ARBA00022840"/>
    </source>
</evidence>
<evidence type="ECO:0000259" key="7">
    <source>
        <dbReference type="SMART" id="SM00382"/>
    </source>
</evidence>
<evidence type="ECO:0000256" key="6">
    <source>
        <dbReference type="ARBA" id="ARBA00053551"/>
    </source>
</evidence>
<evidence type="ECO:0000256" key="5">
    <source>
        <dbReference type="ARBA" id="ARBA00030759"/>
    </source>
</evidence>
<feature type="domain" description="AAA+ ATPase" evidence="7">
    <location>
        <begin position="30"/>
        <end position="218"/>
    </location>
</feature>
<dbReference type="AlphaFoldDB" id="A0A1H2ICU6"/>
<evidence type="ECO:0000313" key="8">
    <source>
        <dbReference type="EMBL" id="SDU41756.1"/>
    </source>
</evidence>
<comment type="function">
    <text evidence="6">Involved in bacteriochlorophyll biosynthesis; introduces a magnesium ion into protoporphyrin IX to yield Mg-protoporphyrin IX.</text>
</comment>
<dbReference type="CDD" id="cd00009">
    <property type="entry name" value="AAA"/>
    <property type="match status" value="1"/>
</dbReference>
<sequence length="352" mass="39084">MKKMNVYPFMAIEGQEEMKLALILNIINPTLSGVLIRGEKGTAKSTAVRALAQILPEIEKVKDCPFQHDPQGKHHVCMECVRTDCRDHILGRGQGSEIVMEGIKVIELPVGATEDRVVGTMDMEQALKKGEKQVEPGILAAAHRGILYVDEVNLLDDHVVDVLLDSAAMGVNTIEREGISFSHPARFTLVGTMNPEEGELRPQLLDRFGLCVNIQGISDPDARVAIMERRTGFDEDPEGFSRQWEDDSQVLVEKIKQAKALYPDVTCERPMLYEIASYCLDVGVDGHRGDIIILKTAKTLAAYDGRTRVESRDIETAATLALPHRVRRQPLQDIVTDVSGMRNRKKAAEFSS</sequence>
<protein>
    <recommendedName>
        <fullName evidence="5">Mg-protoporphyrin IX chelatase</fullName>
    </recommendedName>
</protein>
<evidence type="ECO:0000256" key="2">
    <source>
        <dbReference type="ARBA" id="ARBA00005799"/>
    </source>
</evidence>
<dbReference type="Pfam" id="PF01078">
    <property type="entry name" value="Mg_chelatase"/>
    <property type="match status" value="1"/>
</dbReference>
<dbReference type="SUPFAM" id="SSF52540">
    <property type="entry name" value="P-loop containing nucleoside triphosphate hydrolases"/>
    <property type="match status" value="1"/>
</dbReference>
<dbReference type="EMBL" id="FNLL01000008">
    <property type="protein sequence ID" value="SDU41756.1"/>
    <property type="molecule type" value="Genomic_DNA"/>
</dbReference>
<accession>A0A1H2ICU6</accession>
<dbReference type="PANTHER" id="PTHR32039:SF9">
    <property type="entry name" value="MAGNESIUM-CHELATASE SUBUNIT CHLI-2, CHLOROPLASTIC"/>
    <property type="match status" value="1"/>
</dbReference>